<dbReference type="Proteomes" id="UP001152523">
    <property type="component" value="Unassembled WGS sequence"/>
</dbReference>
<keyword evidence="3" id="KW-1185">Reference proteome</keyword>
<dbReference type="PANTHER" id="PTHR31900:SF32">
    <property type="entry name" value="F-BOX_RNI_FBD-LIKE DOMAIN PROTEIN"/>
    <property type="match status" value="1"/>
</dbReference>
<dbReference type="InterPro" id="IPR055357">
    <property type="entry name" value="LRR_At1g61320_AtMIF1"/>
</dbReference>
<organism evidence="2 3">
    <name type="scientific">Cuscuta epithymum</name>
    <dbReference type="NCBI Taxonomy" id="186058"/>
    <lineage>
        <taxon>Eukaryota</taxon>
        <taxon>Viridiplantae</taxon>
        <taxon>Streptophyta</taxon>
        <taxon>Embryophyta</taxon>
        <taxon>Tracheophyta</taxon>
        <taxon>Spermatophyta</taxon>
        <taxon>Magnoliopsida</taxon>
        <taxon>eudicotyledons</taxon>
        <taxon>Gunneridae</taxon>
        <taxon>Pentapetalae</taxon>
        <taxon>asterids</taxon>
        <taxon>lamiids</taxon>
        <taxon>Solanales</taxon>
        <taxon>Convolvulaceae</taxon>
        <taxon>Cuscuteae</taxon>
        <taxon>Cuscuta</taxon>
        <taxon>Cuscuta subgen. Cuscuta</taxon>
    </lineage>
</organism>
<comment type="caution">
    <text evidence="2">The sequence shown here is derived from an EMBL/GenBank/DDBJ whole genome shotgun (WGS) entry which is preliminary data.</text>
</comment>
<dbReference type="Gene3D" id="1.20.1280.50">
    <property type="match status" value="1"/>
</dbReference>
<dbReference type="SUPFAM" id="SSF52047">
    <property type="entry name" value="RNI-like"/>
    <property type="match status" value="1"/>
</dbReference>
<evidence type="ECO:0000313" key="3">
    <source>
        <dbReference type="Proteomes" id="UP001152523"/>
    </source>
</evidence>
<proteinExistence type="predicted"/>
<sequence length="513" mass="58959">MMETRSAAKRKRLLLIQTRCQGSDRRAEDRLSDLPDAVLYHILFLLPIKSVAQTSVLSRRWRQLWYSFPDLDFTTLNPFTIPSPLKMDQLHSWVSIEADSINRILDLRRRNSPIRALRFRAHITFSRLNRLIRRAVNLDVQELDIEVATADYFNFPRSVISCDTLRVFKLKSRYPGFRFPPSAVINGGFQSLQTLSLSFIILNDQPSLVNVFTDSSFPMLKKLNLDRCKGLMHLSVSCRALEELGLEQCCQMERLEVVGPKLERLRVVECFDSYSRNESWVKIDALRLQNILWSDNTLTDRCCLQNLGSLREAFVGFFILSDDLSEVKLQSVSHFLSGIASSRSLILDYLSIQILSRNNHIAGVSLCGFNKLKSLELRTGLSKHIIPELANLFRGAPAIHTLIIKIERSMWKTGQRHVSSRSVGEEYWESQREGMKGFLEHLGVVKIHGVTECENETISFVKFVLKHGNVLQELLLYGKRRRKSWDYSLVPEKLKSQILGFSRASCNAKIAFY</sequence>
<dbReference type="InterPro" id="IPR053781">
    <property type="entry name" value="F-box_AtFBL13-like"/>
</dbReference>
<dbReference type="InterPro" id="IPR006566">
    <property type="entry name" value="FBD"/>
</dbReference>
<gene>
    <name evidence="2" type="ORF">CEPIT_LOCUS23513</name>
</gene>
<evidence type="ECO:0000259" key="1">
    <source>
        <dbReference type="PROSITE" id="PS50181"/>
    </source>
</evidence>
<dbReference type="Pfam" id="PF08387">
    <property type="entry name" value="FBD"/>
    <property type="match status" value="1"/>
</dbReference>
<dbReference type="PANTHER" id="PTHR31900">
    <property type="entry name" value="F-BOX/RNI SUPERFAMILY PROTEIN-RELATED"/>
    <property type="match status" value="1"/>
</dbReference>
<feature type="domain" description="F-box" evidence="1">
    <location>
        <begin position="28"/>
        <end position="76"/>
    </location>
</feature>
<dbReference type="SMART" id="SM00256">
    <property type="entry name" value="FBOX"/>
    <property type="match status" value="1"/>
</dbReference>
<name>A0AAV0ED37_9ASTE</name>
<protein>
    <recommendedName>
        <fullName evidence="1">F-box domain-containing protein</fullName>
    </recommendedName>
</protein>
<dbReference type="InterPro" id="IPR036047">
    <property type="entry name" value="F-box-like_dom_sf"/>
</dbReference>
<dbReference type="Pfam" id="PF23622">
    <property type="entry name" value="LRR_At1g61320_AtMIF1"/>
    <property type="match status" value="1"/>
</dbReference>
<accession>A0AAV0ED37</accession>
<dbReference type="AlphaFoldDB" id="A0AAV0ED37"/>
<dbReference type="InterPro" id="IPR050232">
    <property type="entry name" value="FBL13/AtMIF1-like"/>
</dbReference>
<reference evidence="2" key="1">
    <citation type="submission" date="2022-07" db="EMBL/GenBank/DDBJ databases">
        <authorList>
            <person name="Macas J."/>
            <person name="Novak P."/>
            <person name="Neumann P."/>
        </authorList>
    </citation>
    <scope>NUCLEOTIDE SEQUENCE</scope>
</reference>
<dbReference type="SUPFAM" id="SSF81383">
    <property type="entry name" value="F-box domain"/>
    <property type="match status" value="1"/>
</dbReference>
<dbReference type="PROSITE" id="PS50181">
    <property type="entry name" value="FBOX"/>
    <property type="match status" value="1"/>
</dbReference>
<dbReference type="InterPro" id="IPR001810">
    <property type="entry name" value="F-box_dom"/>
</dbReference>
<dbReference type="Gene3D" id="3.80.10.10">
    <property type="entry name" value="Ribonuclease Inhibitor"/>
    <property type="match status" value="1"/>
</dbReference>
<evidence type="ECO:0000313" key="2">
    <source>
        <dbReference type="EMBL" id="CAH9121199.1"/>
    </source>
</evidence>
<dbReference type="EMBL" id="CAMAPF010000920">
    <property type="protein sequence ID" value="CAH9121199.1"/>
    <property type="molecule type" value="Genomic_DNA"/>
</dbReference>
<dbReference type="InterPro" id="IPR032675">
    <property type="entry name" value="LRR_dom_sf"/>
</dbReference>
<dbReference type="Pfam" id="PF00646">
    <property type="entry name" value="F-box"/>
    <property type="match status" value="1"/>
</dbReference>
<dbReference type="CDD" id="cd22160">
    <property type="entry name" value="F-box_AtFBL13-like"/>
    <property type="match status" value="1"/>
</dbReference>